<evidence type="ECO:0000313" key="2">
    <source>
        <dbReference type="EMBL" id="XAM41205.1"/>
    </source>
</evidence>
<keyword evidence="3" id="KW-1185">Reference proteome</keyword>
<sequence>MRDFRNEIKQLGFCSNENELNRICSGGVFEGLKDGIFDFEKLIVVAVAMEDKQTLLDFIADDSIFVLTNKRVVCFRKPGFGSVKTIDIPLSKIASIKKKTTCTIFIESVSGTIMAYQICGKKHNEMINKIIEYVYSVI</sequence>
<evidence type="ECO:0000313" key="3">
    <source>
        <dbReference type="Proteomes" id="UP001477947"/>
    </source>
</evidence>
<dbReference type="EMBL" id="CP154622">
    <property type="protein sequence ID" value="XAM41205.1"/>
    <property type="molecule type" value="Genomic_DNA"/>
</dbReference>
<name>A0ABZ3FBL6_9FIRM</name>
<dbReference type="RefSeq" id="WP_343339163.1">
    <property type="nucleotide sequence ID" value="NZ_CP154622.1"/>
</dbReference>
<proteinExistence type="predicted"/>
<feature type="domain" description="YokE-like PH" evidence="1">
    <location>
        <begin position="59"/>
        <end position="132"/>
    </location>
</feature>
<protein>
    <recommendedName>
        <fullName evidence="1">YokE-like PH domain-containing protein</fullName>
    </recommendedName>
</protein>
<accession>A0ABZ3FBL6</accession>
<dbReference type="InterPro" id="IPR039519">
    <property type="entry name" value="YokE-like_PH"/>
</dbReference>
<organism evidence="2 3">
    <name type="scientific">Terrisporobacter petrolearius</name>
    <dbReference type="NCBI Taxonomy" id="1460447"/>
    <lineage>
        <taxon>Bacteria</taxon>
        <taxon>Bacillati</taxon>
        <taxon>Bacillota</taxon>
        <taxon>Clostridia</taxon>
        <taxon>Peptostreptococcales</taxon>
        <taxon>Peptostreptococcaceae</taxon>
        <taxon>Terrisporobacter</taxon>
    </lineage>
</organism>
<gene>
    <name evidence="2" type="ORF">TPELB_15160</name>
</gene>
<dbReference type="Proteomes" id="UP001477947">
    <property type="component" value="Chromosome"/>
</dbReference>
<reference evidence="2 3" key="1">
    <citation type="submission" date="2024-04" db="EMBL/GenBank/DDBJ databases">
        <title>Isolation and characterization of novel acetogenic strains of the genera Terrisporobacter and Acetoanaerobium.</title>
        <authorList>
            <person name="Boeer T."/>
            <person name="Schueler M.A."/>
            <person name="Lueschen A."/>
            <person name="Eysell L."/>
            <person name="Droege J."/>
            <person name="Heinemann M."/>
            <person name="Engelhardt L."/>
            <person name="Basen M."/>
            <person name="Daniel R."/>
        </authorList>
    </citation>
    <scope>NUCLEOTIDE SEQUENCE [LARGE SCALE GENOMIC DNA]</scope>
    <source>
        <strain evidence="2 3">ELB</strain>
    </source>
</reference>
<dbReference type="Pfam" id="PF14470">
    <property type="entry name" value="bPH_3"/>
    <property type="match status" value="1"/>
</dbReference>
<evidence type="ECO:0000259" key="1">
    <source>
        <dbReference type="Pfam" id="PF14470"/>
    </source>
</evidence>